<evidence type="ECO:0000256" key="1">
    <source>
        <dbReference type="SAM" id="MobiDB-lite"/>
    </source>
</evidence>
<dbReference type="RefSeq" id="WP_320379307.1">
    <property type="nucleotide sequence ID" value="NZ_JAWDIQ010000001.1"/>
</dbReference>
<keyword evidence="2" id="KW-0472">Membrane</keyword>
<keyword evidence="2" id="KW-1133">Transmembrane helix</keyword>
<feature type="region of interest" description="Disordered" evidence="1">
    <location>
        <begin position="14"/>
        <end position="35"/>
    </location>
</feature>
<feature type="transmembrane region" description="Helical" evidence="2">
    <location>
        <begin position="69"/>
        <end position="87"/>
    </location>
</feature>
<name>A0ABU5CQE4_9BACI</name>
<dbReference type="Proteomes" id="UP001275315">
    <property type="component" value="Unassembled WGS sequence"/>
</dbReference>
<proteinExistence type="predicted"/>
<sequence>MKEKRSIVVKLNEHTQKDHTSREHAAALESIENQQRSEEEIPSFYRNYTDFQYNKEKKRRDVPVMIKKVFRCFYFSYYNWIVIWYYYVKDV</sequence>
<evidence type="ECO:0000313" key="3">
    <source>
        <dbReference type="EMBL" id="MDY0408583.1"/>
    </source>
</evidence>
<organism evidence="3 4">
    <name type="scientific">Paracerasibacillus soli</name>
    <dbReference type="NCBI Taxonomy" id="480284"/>
    <lineage>
        <taxon>Bacteria</taxon>
        <taxon>Bacillati</taxon>
        <taxon>Bacillota</taxon>
        <taxon>Bacilli</taxon>
        <taxon>Bacillales</taxon>
        <taxon>Bacillaceae</taxon>
        <taxon>Paracerasibacillus</taxon>
    </lineage>
</organism>
<comment type="caution">
    <text evidence="3">The sequence shown here is derived from an EMBL/GenBank/DDBJ whole genome shotgun (WGS) entry which is preliminary data.</text>
</comment>
<keyword evidence="4" id="KW-1185">Reference proteome</keyword>
<evidence type="ECO:0000313" key="4">
    <source>
        <dbReference type="Proteomes" id="UP001275315"/>
    </source>
</evidence>
<gene>
    <name evidence="3" type="ORF">RWD45_08465</name>
</gene>
<accession>A0ABU5CQE4</accession>
<feature type="compositionally biased region" description="Basic and acidic residues" evidence="1">
    <location>
        <begin position="14"/>
        <end position="26"/>
    </location>
</feature>
<reference evidence="3 4" key="1">
    <citation type="submission" date="2023-10" db="EMBL/GenBank/DDBJ databases">
        <title>Virgibacillus soli CC-YMP-6 genome.</title>
        <authorList>
            <person name="Miliotis G."/>
            <person name="Sengupta P."/>
            <person name="Hameed A."/>
            <person name="Chuvochina M."/>
            <person name="Mcdonagh F."/>
            <person name="Simpson A.C."/>
            <person name="Singh N.K."/>
            <person name="Rekha P.D."/>
            <person name="Raman K."/>
            <person name="Hugenholtz P."/>
            <person name="Venkateswaran K."/>
        </authorList>
    </citation>
    <scope>NUCLEOTIDE SEQUENCE [LARGE SCALE GENOMIC DNA]</scope>
    <source>
        <strain evidence="3 4">CC-YMP-6</strain>
    </source>
</reference>
<evidence type="ECO:0000256" key="2">
    <source>
        <dbReference type="SAM" id="Phobius"/>
    </source>
</evidence>
<dbReference type="EMBL" id="JAWDIQ010000001">
    <property type="protein sequence ID" value="MDY0408583.1"/>
    <property type="molecule type" value="Genomic_DNA"/>
</dbReference>
<protein>
    <submittedName>
        <fullName evidence="3">Uncharacterized protein</fullName>
    </submittedName>
</protein>
<keyword evidence="2" id="KW-0812">Transmembrane</keyword>